<feature type="compositionally biased region" description="Basic and acidic residues" evidence="1">
    <location>
        <begin position="242"/>
        <end position="264"/>
    </location>
</feature>
<proteinExistence type="predicted"/>
<dbReference type="EMBL" id="JAAOYO010000002">
    <property type="protein sequence ID" value="NII40637.1"/>
    <property type="molecule type" value="Genomic_DNA"/>
</dbReference>
<feature type="region of interest" description="Disordered" evidence="1">
    <location>
        <begin position="172"/>
        <end position="306"/>
    </location>
</feature>
<feature type="compositionally biased region" description="Acidic residues" evidence="1">
    <location>
        <begin position="230"/>
        <end position="241"/>
    </location>
</feature>
<dbReference type="RefSeq" id="WP_166779735.1">
    <property type="nucleotide sequence ID" value="NZ_JAAOYO010000002.1"/>
</dbReference>
<sequence>MDTDTLAGVARALLLVPPADFVAERTARQRALRKDDRETAAAVGKLRKPAPAAWVVDLLADDQALDEAVALGPSLREAQERADPQEISTLRRQRASLVAALAQAGADRASDAGHPATPAVLDQVRATIEAAMADPHAGAAVRSGLLVQPLESVGFEPVDLDGALAVPDAVPDAWSGSDAPPIPITAGRRGASRSRRSGPADPPDHDPAAERRAARDVERQARQTSRDVDAALDEVETALEDVAERRGDLDRRRRDLERQLRGLEGEQTDLDAEAERLGRERDDAEQASDRAREDLVAARRRRQALD</sequence>
<gene>
    <name evidence="2" type="ORF">E9228_001273</name>
</gene>
<evidence type="ECO:0008006" key="4">
    <source>
        <dbReference type="Google" id="ProtNLM"/>
    </source>
</evidence>
<evidence type="ECO:0000256" key="1">
    <source>
        <dbReference type="SAM" id="MobiDB-lite"/>
    </source>
</evidence>
<name>A0ABX0T568_9MICO</name>
<protein>
    <recommendedName>
        <fullName evidence="4">Transposase</fullName>
    </recommendedName>
</protein>
<evidence type="ECO:0000313" key="3">
    <source>
        <dbReference type="Proteomes" id="UP001318300"/>
    </source>
</evidence>
<evidence type="ECO:0000313" key="2">
    <source>
        <dbReference type="EMBL" id="NII40637.1"/>
    </source>
</evidence>
<comment type="caution">
    <text evidence="2">The sequence shown here is derived from an EMBL/GenBank/DDBJ whole genome shotgun (WGS) entry which is preliminary data.</text>
</comment>
<feature type="compositionally biased region" description="Basic and acidic residues" evidence="1">
    <location>
        <begin position="202"/>
        <end position="229"/>
    </location>
</feature>
<accession>A0ABX0T568</accession>
<keyword evidence="3" id="KW-1185">Reference proteome</keyword>
<organism evidence="2 3">
    <name type="scientific">Curtobacterium salicis</name>
    <dbReference type="NCBI Taxonomy" id="1779862"/>
    <lineage>
        <taxon>Bacteria</taxon>
        <taxon>Bacillati</taxon>
        <taxon>Actinomycetota</taxon>
        <taxon>Actinomycetes</taxon>
        <taxon>Micrococcales</taxon>
        <taxon>Microbacteriaceae</taxon>
        <taxon>Curtobacterium</taxon>
    </lineage>
</organism>
<reference evidence="2 3" key="1">
    <citation type="submission" date="2020-03" db="EMBL/GenBank/DDBJ databases">
        <title>Above-ground endophytic microbial communities from plants in different locations in the United States.</title>
        <authorList>
            <person name="Frank C."/>
        </authorList>
    </citation>
    <scope>NUCLEOTIDE SEQUENCE [LARGE SCALE GENOMIC DNA]</scope>
    <source>
        <strain evidence="2 3">WW7</strain>
    </source>
</reference>
<dbReference type="Proteomes" id="UP001318300">
    <property type="component" value="Unassembled WGS sequence"/>
</dbReference>
<feature type="compositionally biased region" description="Basic and acidic residues" evidence="1">
    <location>
        <begin position="273"/>
        <end position="306"/>
    </location>
</feature>